<keyword evidence="4" id="KW-0862">Zinc</keyword>
<reference evidence="7" key="2">
    <citation type="journal article" date="2023" name="IMA Fungus">
        <title>Comparative genomic study of the Penicillium genus elucidates a diverse pangenome and 15 lateral gene transfer events.</title>
        <authorList>
            <person name="Petersen C."/>
            <person name="Sorensen T."/>
            <person name="Nielsen M.R."/>
            <person name="Sondergaard T.E."/>
            <person name="Sorensen J.L."/>
            <person name="Fitzpatrick D.A."/>
            <person name="Frisvad J.C."/>
            <person name="Nielsen K.L."/>
        </authorList>
    </citation>
    <scope>NUCLEOTIDE SEQUENCE</scope>
    <source>
        <strain evidence="7">IBT 21472</strain>
    </source>
</reference>
<dbReference type="GO" id="GO:0008270">
    <property type="term" value="F:zinc ion binding"/>
    <property type="evidence" value="ECO:0007669"/>
    <property type="project" value="UniProtKB-KW"/>
</dbReference>
<evidence type="ECO:0000256" key="6">
    <source>
        <dbReference type="SAM" id="MobiDB-lite"/>
    </source>
</evidence>
<reference evidence="7" key="1">
    <citation type="submission" date="2022-12" db="EMBL/GenBank/DDBJ databases">
        <authorList>
            <person name="Petersen C."/>
        </authorList>
    </citation>
    <scope>NUCLEOTIDE SEQUENCE</scope>
    <source>
        <strain evidence="7">IBT 21472</strain>
    </source>
</reference>
<dbReference type="AlphaFoldDB" id="A0A9W9Q1H3"/>
<evidence type="ECO:0000256" key="2">
    <source>
        <dbReference type="ARBA" id="ARBA00022723"/>
    </source>
</evidence>
<dbReference type="GO" id="GO:0005634">
    <property type="term" value="C:nucleus"/>
    <property type="evidence" value="ECO:0007669"/>
    <property type="project" value="UniProtKB-SubCell"/>
</dbReference>
<dbReference type="InterPro" id="IPR052035">
    <property type="entry name" value="ZnF_BED_domain_contain"/>
</dbReference>
<keyword evidence="3" id="KW-0863">Zinc-finger</keyword>
<accession>A0A9W9Q1H3</accession>
<dbReference type="Proteomes" id="UP001147746">
    <property type="component" value="Unassembled WGS sequence"/>
</dbReference>
<comment type="caution">
    <text evidence="7">The sequence shown here is derived from an EMBL/GenBank/DDBJ whole genome shotgun (WGS) entry which is preliminary data.</text>
</comment>
<feature type="region of interest" description="Disordered" evidence="6">
    <location>
        <begin position="159"/>
        <end position="186"/>
    </location>
</feature>
<dbReference type="PANTHER" id="PTHR46481:SF10">
    <property type="entry name" value="ZINC FINGER BED DOMAIN-CONTAINING PROTEIN 39"/>
    <property type="match status" value="1"/>
</dbReference>
<sequence length="269" mass="30786">MSQSAPSNPEIPSAKTIRRRLQATVKERHQSILRKLPKHAKISIALDCWTSPFSQAFMAISGYFIDEDWLYREVLLGFEPLSGTHSGENLSAVLLDVLLQYEIQDRVLAITTDNASNNQTLVNTLQQALPDTTTVIRVPCLAHVIQLSLNELLGQMKADPTNDTTETRWTNERSQSARETGQARKREISNTLSKVRNLAIYINASPQRRDAFYKLQPESTKLVPLQDVRTRWNSTFLMLRRAKRLRAIFNPFCEEYDRGDLALDAEEWR</sequence>
<name>A0A9W9Q1H3_9EURO</name>
<dbReference type="InterPro" id="IPR012337">
    <property type="entry name" value="RNaseH-like_sf"/>
</dbReference>
<dbReference type="EMBL" id="JAPZBO010000004">
    <property type="protein sequence ID" value="KAJ5318329.1"/>
    <property type="molecule type" value="Genomic_DNA"/>
</dbReference>
<evidence type="ECO:0000256" key="1">
    <source>
        <dbReference type="ARBA" id="ARBA00004123"/>
    </source>
</evidence>
<protein>
    <submittedName>
        <fullName evidence="7">Uncharacterized protein</fullName>
    </submittedName>
</protein>
<keyword evidence="2" id="KW-0479">Metal-binding</keyword>
<keyword evidence="8" id="KW-1185">Reference proteome</keyword>
<evidence type="ECO:0000256" key="5">
    <source>
        <dbReference type="ARBA" id="ARBA00023242"/>
    </source>
</evidence>
<keyword evidence="5" id="KW-0539">Nucleus</keyword>
<dbReference type="PANTHER" id="PTHR46481">
    <property type="entry name" value="ZINC FINGER BED DOMAIN-CONTAINING PROTEIN 4"/>
    <property type="match status" value="1"/>
</dbReference>
<gene>
    <name evidence="7" type="ORF">N7476_004749</name>
</gene>
<dbReference type="SUPFAM" id="SSF53098">
    <property type="entry name" value="Ribonuclease H-like"/>
    <property type="match status" value="1"/>
</dbReference>
<evidence type="ECO:0000313" key="7">
    <source>
        <dbReference type="EMBL" id="KAJ5318329.1"/>
    </source>
</evidence>
<evidence type="ECO:0000313" key="8">
    <source>
        <dbReference type="Proteomes" id="UP001147746"/>
    </source>
</evidence>
<organism evidence="7 8">
    <name type="scientific">Penicillium atrosanguineum</name>
    <dbReference type="NCBI Taxonomy" id="1132637"/>
    <lineage>
        <taxon>Eukaryota</taxon>
        <taxon>Fungi</taxon>
        <taxon>Dikarya</taxon>
        <taxon>Ascomycota</taxon>
        <taxon>Pezizomycotina</taxon>
        <taxon>Eurotiomycetes</taxon>
        <taxon>Eurotiomycetidae</taxon>
        <taxon>Eurotiales</taxon>
        <taxon>Aspergillaceae</taxon>
        <taxon>Penicillium</taxon>
    </lineage>
</organism>
<proteinExistence type="predicted"/>
<evidence type="ECO:0000256" key="4">
    <source>
        <dbReference type="ARBA" id="ARBA00022833"/>
    </source>
</evidence>
<comment type="subcellular location">
    <subcellularLocation>
        <location evidence="1">Nucleus</location>
    </subcellularLocation>
</comment>
<evidence type="ECO:0000256" key="3">
    <source>
        <dbReference type="ARBA" id="ARBA00022771"/>
    </source>
</evidence>